<keyword evidence="4 7" id="KW-0812">Transmembrane</keyword>
<keyword evidence="5 7" id="KW-1133">Transmembrane helix</keyword>
<dbReference type="PANTHER" id="PTHR43840:SF15">
    <property type="entry name" value="MITOCHONDRIAL METAL TRANSPORTER 1-RELATED"/>
    <property type="match status" value="1"/>
</dbReference>
<dbReference type="InterPro" id="IPR027470">
    <property type="entry name" value="Cation_efflux_CTD"/>
</dbReference>
<dbReference type="Proteomes" id="UP000627166">
    <property type="component" value="Unassembled WGS sequence"/>
</dbReference>
<evidence type="ECO:0000256" key="7">
    <source>
        <dbReference type="SAM" id="Phobius"/>
    </source>
</evidence>
<dbReference type="NCBIfam" id="TIGR01297">
    <property type="entry name" value="CDF"/>
    <property type="match status" value="1"/>
</dbReference>
<evidence type="ECO:0000256" key="4">
    <source>
        <dbReference type="ARBA" id="ARBA00022692"/>
    </source>
</evidence>
<feature type="transmembrane region" description="Helical" evidence="7">
    <location>
        <begin position="12"/>
        <end position="32"/>
    </location>
</feature>
<dbReference type="InterPro" id="IPR027469">
    <property type="entry name" value="Cation_efflux_TMD_sf"/>
</dbReference>
<feature type="transmembrane region" description="Helical" evidence="7">
    <location>
        <begin position="179"/>
        <end position="197"/>
    </location>
</feature>
<feature type="domain" description="Cation efflux protein cytoplasmic" evidence="9">
    <location>
        <begin position="209"/>
        <end position="285"/>
    </location>
</feature>
<evidence type="ECO:0000256" key="3">
    <source>
        <dbReference type="ARBA" id="ARBA00022448"/>
    </source>
</evidence>
<dbReference type="SUPFAM" id="SSF161111">
    <property type="entry name" value="Cation efflux protein transmembrane domain-like"/>
    <property type="match status" value="1"/>
</dbReference>
<evidence type="ECO:0000313" key="10">
    <source>
        <dbReference type="EMBL" id="MBD8046361.1"/>
    </source>
</evidence>
<comment type="caution">
    <text evidence="10">The sequence shown here is derived from an EMBL/GenBank/DDBJ whole genome shotgun (WGS) entry which is preliminary data.</text>
</comment>
<evidence type="ECO:0000256" key="1">
    <source>
        <dbReference type="ARBA" id="ARBA00004141"/>
    </source>
</evidence>
<protein>
    <submittedName>
        <fullName evidence="10">Cation transporter</fullName>
    </submittedName>
</protein>
<evidence type="ECO:0000259" key="9">
    <source>
        <dbReference type="Pfam" id="PF16916"/>
    </source>
</evidence>
<evidence type="ECO:0000259" key="8">
    <source>
        <dbReference type="Pfam" id="PF01545"/>
    </source>
</evidence>
<evidence type="ECO:0000256" key="5">
    <source>
        <dbReference type="ARBA" id="ARBA00022989"/>
    </source>
</evidence>
<sequence length="286" mass="31432">MDNYKQATKVSFVTIIINTMLAIFKVIAGILGKSSAMMADGVHTFSDIATTIVVIIGLKISNKDADEKHPYGHEKFEPEISKIVSLLLAGTGMFLAYNSIKILIAGNLNTPKSIALYAALASIVVKEGMYWYTIITARKVKSIAMEADAWHHRSDAISSIGTLIGIVGARMGFKFLDPVAGVIVSLILVKVGVEFYLKATCQLVDQSADDEVVEQIKEAAISIEGVKDIHDLKTRKFGNRIYVDIEIQVDKRITVEEGHHIANLVHDTVENNIKDVKHCMIHVEPD</sequence>
<dbReference type="InterPro" id="IPR058533">
    <property type="entry name" value="Cation_efflux_TM"/>
</dbReference>
<evidence type="ECO:0000313" key="11">
    <source>
        <dbReference type="Proteomes" id="UP000627166"/>
    </source>
</evidence>
<keyword evidence="6 7" id="KW-0472">Membrane</keyword>
<feature type="transmembrane region" description="Helical" evidence="7">
    <location>
        <begin position="156"/>
        <end position="173"/>
    </location>
</feature>
<dbReference type="Gene3D" id="3.30.70.1350">
    <property type="entry name" value="Cation efflux protein, cytoplasmic domain"/>
    <property type="match status" value="1"/>
</dbReference>
<evidence type="ECO:0000256" key="2">
    <source>
        <dbReference type="ARBA" id="ARBA00008114"/>
    </source>
</evidence>
<dbReference type="PANTHER" id="PTHR43840">
    <property type="entry name" value="MITOCHONDRIAL METAL TRANSPORTER 1-RELATED"/>
    <property type="match status" value="1"/>
</dbReference>
<feature type="domain" description="Cation efflux protein transmembrane" evidence="8">
    <location>
        <begin position="12"/>
        <end position="199"/>
    </location>
</feature>
<dbReference type="InterPro" id="IPR036837">
    <property type="entry name" value="Cation_efflux_CTD_sf"/>
</dbReference>
<gene>
    <name evidence="10" type="ORF">H9637_04775</name>
</gene>
<feature type="transmembrane region" description="Helical" evidence="7">
    <location>
        <begin position="114"/>
        <end position="135"/>
    </location>
</feature>
<reference evidence="10 11" key="1">
    <citation type="submission" date="2020-08" db="EMBL/GenBank/DDBJ databases">
        <title>A Genomic Blueprint of the Chicken Gut Microbiome.</title>
        <authorList>
            <person name="Gilroy R."/>
            <person name="Ravi A."/>
            <person name="Getino M."/>
            <person name="Pursley I."/>
            <person name="Horton D.L."/>
            <person name="Alikhan N.-F."/>
            <person name="Baker D."/>
            <person name="Gharbi K."/>
            <person name="Hall N."/>
            <person name="Watson M."/>
            <person name="Adriaenssens E.M."/>
            <person name="Foster-Nyarko E."/>
            <person name="Jarju S."/>
            <person name="Secka A."/>
            <person name="Antonio M."/>
            <person name="Oren A."/>
            <person name="Chaudhuri R."/>
            <person name="La Ragione R.M."/>
            <person name="Hildebrand F."/>
            <person name="Pallen M.J."/>
        </authorList>
    </citation>
    <scope>NUCLEOTIDE SEQUENCE [LARGE SCALE GENOMIC DNA]</scope>
    <source>
        <strain evidence="10 11">N37</strain>
    </source>
</reference>
<keyword evidence="11" id="KW-1185">Reference proteome</keyword>
<keyword evidence="3" id="KW-0813">Transport</keyword>
<accession>A0ABR8YQU3</accession>
<dbReference type="Gene3D" id="1.20.1510.10">
    <property type="entry name" value="Cation efflux protein transmembrane domain"/>
    <property type="match status" value="1"/>
</dbReference>
<dbReference type="InterPro" id="IPR050291">
    <property type="entry name" value="CDF_Transporter"/>
</dbReference>
<comment type="subcellular location">
    <subcellularLocation>
        <location evidence="1">Membrane</location>
        <topology evidence="1">Multi-pass membrane protein</topology>
    </subcellularLocation>
</comment>
<proteinExistence type="inferred from homology"/>
<feature type="transmembrane region" description="Helical" evidence="7">
    <location>
        <begin position="83"/>
        <end position="108"/>
    </location>
</feature>
<dbReference type="EMBL" id="JACSQB010000037">
    <property type="protein sequence ID" value="MBD8046361.1"/>
    <property type="molecule type" value="Genomic_DNA"/>
</dbReference>
<dbReference type="Pfam" id="PF01545">
    <property type="entry name" value="Cation_efflux"/>
    <property type="match status" value="1"/>
</dbReference>
<name>A0ABR8YQU3_9CLOT</name>
<evidence type="ECO:0000256" key="6">
    <source>
        <dbReference type="ARBA" id="ARBA00023136"/>
    </source>
</evidence>
<organism evidence="10 11">
    <name type="scientific">Clostridium faecium</name>
    <dbReference type="NCBI Taxonomy" id="2762223"/>
    <lineage>
        <taxon>Bacteria</taxon>
        <taxon>Bacillati</taxon>
        <taxon>Bacillota</taxon>
        <taxon>Clostridia</taxon>
        <taxon>Eubacteriales</taxon>
        <taxon>Clostridiaceae</taxon>
        <taxon>Clostridium</taxon>
    </lineage>
</organism>
<dbReference type="Pfam" id="PF16916">
    <property type="entry name" value="ZT_dimer"/>
    <property type="match status" value="1"/>
</dbReference>
<dbReference type="SUPFAM" id="SSF160240">
    <property type="entry name" value="Cation efflux protein cytoplasmic domain-like"/>
    <property type="match status" value="1"/>
</dbReference>
<dbReference type="RefSeq" id="WP_191739334.1">
    <property type="nucleotide sequence ID" value="NZ_JACSQB010000037.1"/>
</dbReference>
<comment type="similarity">
    <text evidence="2">Belongs to the cation diffusion facilitator (CDF) transporter (TC 2.A.4) family.</text>
</comment>
<dbReference type="InterPro" id="IPR002524">
    <property type="entry name" value="Cation_efflux"/>
</dbReference>